<dbReference type="NCBIfam" id="TIGR00254">
    <property type="entry name" value="GGDEF"/>
    <property type="match status" value="1"/>
</dbReference>
<dbReference type="SMART" id="SM00052">
    <property type="entry name" value="EAL"/>
    <property type="match status" value="1"/>
</dbReference>
<dbReference type="CDD" id="cd01949">
    <property type="entry name" value="GGDEF"/>
    <property type="match status" value="1"/>
</dbReference>
<dbReference type="Pfam" id="PF00563">
    <property type="entry name" value="EAL"/>
    <property type="match status" value="1"/>
</dbReference>
<dbReference type="Gene3D" id="3.30.70.270">
    <property type="match status" value="1"/>
</dbReference>
<dbReference type="InterPro" id="IPR052155">
    <property type="entry name" value="Biofilm_reg_signaling"/>
</dbReference>
<dbReference type="InterPro" id="IPR029787">
    <property type="entry name" value="Nucleotide_cyclase"/>
</dbReference>
<dbReference type="SUPFAM" id="SSF55073">
    <property type="entry name" value="Nucleotide cyclase"/>
    <property type="match status" value="1"/>
</dbReference>
<feature type="non-terminal residue" evidence="3">
    <location>
        <position position="551"/>
    </location>
</feature>
<dbReference type="CDD" id="cd01948">
    <property type="entry name" value="EAL"/>
    <property type="match status" value="1"/>
</dbReference>
<dbReference type="SUPFAM" id="SSF141868">
    <property type="entry name" value="EAL domain-like"/>
    <property type="match status" value="1"/>
</dbReference>
<name>A0A382ERL2_9ZZZZ</name>
<dbReference type="PANTHER" id="PTHR44757:SF2">
    <property type="entry name" value="BIOFILM ARCHITECTURE MAINTENANCE PROTEIN MBAA"/>
    <property type="match status" value="1"/>
</dbReference>
<gene>
    <name evidence="3" type="ORF">METZ01_LOCUS205846</name>
</gene>
<dbReference type="InterPro" id="IPR035919">
    <property type="entry name" value="EAL_sf"/>
</dbReference>
<dbReference type="EMBL" id="UINC01045798">
    <property type="protein sequence ID" value="SVB52992.1"/>
    <property type="molecule type" value="Genomic_DNA"/>
</dbReference>
<dbReference type="PANTHER" id="PTHR44757">
    <property type="entry name" value="DIGUANYLATE CYCLASE DGCP"/>
    <property type="match status" value="1"/>
</dbReference>
<proteinExistence type="predicted"/>
<dbReference type="Pfam" id="PF00990">
    <property type="entry name" value="GGDEF"/>
    <property type="match status" value="1"/>
</dbReference>
<dbReference type="SUPFAM" id="SSF55785">
    <property type="entry name" value="PYP-like sensor domain (PAS domain)"/>
    <property type="match status" value="1"/>
</dbReference>
<organism evidence="3">
    <name type="scientific">marine metagenome</name>
    <dbReference type="NCBI Taxonomy" id="408172"/>
    <lineage>
        <taxon>unclassified sequences</taxon>
        <taxon>metagenomes</taxon>
        <taxon>ecological metagenomes</taxon>
    </lineage>
</organism>
<dbReference type="PROSITE" id="PS50887">
    <property type="entry name" value="GGDEF"/>
    <property type="match status" value="1"/>
</dbReference>
<feature type="non-terminal residue" evidence="3">
    <location>
        <position position="1"/>
    </location>
</feature>
<reference evidence="3" key="1">
    <citation type="submission" date="2018-05" db="EMBL/GenBank/DDBJ databases">
        <authorList>
            <person name="Lanie J.A."/>
            <person name="Ng W.-L."/>
            <person name="Kazmierczak K.M."/>
            <person name="Andrzejewski T.M."/>
            <person name="Davidsen T.M."/>
            <person name="Wayne K.J."/>
            <person name="Tettelin H."/>
            <person name="Glass J.I."/>
            <person name="Rusch D."/>
            <person name="Podicherti R."/>
            <person name="Tsui H.-C.T."/>
            <person name="Winkler M.E."/>
        </authorList>
    </citation>
    <scope>NUCLEOTIDE SEQUENCE</scope>
</reference>
<evidence type="ECO:0000259" key="2">
    <source>
        <dbReference type="PROSITE" id="PS50887"/>
    </source>
</evidence>
<evidence type="ECO:0000259" key="1">
    <source>
        <dbReference type="PROSITE" id="PS50883"/>
    </source>
</evidence>
<accession>A0A382ERL2</accession>
<evidence type="ECO:0008006" key="4">
    <source>
        <dbReference type="Google" id="ProtNLM"/>
    </source>
</evidence>
<dbReference type="Gene3D" id="3.20.20.450">
    <property type="entry name" value="EAL domain"/>
    <property type="match status" value="1"/>
</dbReference>
<dbReference type="InterPro" id="IPR043128">
    <property type="entry name" value="Rev_trsase/Diguanyl_cyclase"/>
</dbReference>
<dbReference type="InterPro" id="IPR000160">
    <property type="entry name" value="GGDEF_dom"/>
</dbReference>
<dbReference type="InterPro" id="IPR001633">
    <property type="entry name" value="EAL_dom"/>
</dbReference>
<dbReference type="AlphaFoldDB" id="A0A382ERL2"/>
<dbReference type="Gene3D" id="3.30.450.20">
    <property type="entry name" value="PAS domain"/>
    <property type="match status" value="1"/>
</dbReference>
<evidence type="ECO:0000313" key="3">
    <source>
        <dbReference type="EMBL" id="SVB52992.1"/>
    </source>
</evidence>
<feature type="domain" description="EAL" evidence="1">
    <location>
        <begin position="326"/>
        <end position="551"/>
    </location>
</feature>
<protein>
    <recommendedName>
        <fullName evidence="4">Diguanylate cyclase</fullName>
    </recommendedName>
</protein>
<dbReference type="SMART" id="SM00267">
    <property type="entry name" value="GGDEF"/>
    <property type="match status" value="1"/>
</dbReference>
<feature type="domain" description="GGDEF" evidence="2">
    <location>
        <begin position="182"/>
        <end position="317"/>
    </location>
</feature>
<dbReference type="PROSITE" id="PS50883">
    <property type="entry name" value="EAL"/>
    <property type="match status" value="1"/>
</dbReference>
<sequence length="551" mass="61675">LLLLHLEIVGQHEYIRHKLNGVLRKNTRLQKLVPPIQQAIHNLETGVVILDDKGGLILDNKASHRLLLCNSATPSSIRVNELLTDIDAPATFLPALVQRKAPWQGELYWQPVDDYGVWLQVTIHPVLQGDELTHWVYLLTDITHIHNKEESVLTASGMDSLTKVANRNLFTDTVRRLVQEEVAFKLFIIDICDFKKINESLSYQSGDEILKSFALRLQAFVGNSGFIARIGSNEFALVKREDTFNELTSAEYIEQLVKKLTQTYTVLNGSEPNLGINIGEANFPRHCPSTESLLQCADIALQAAKYQGRNVVLTYSEELHKQHHAISELENQLRSAIENNELKLFLQPIVDLETGKIVKCEALARWITPEGKFISPEVFIPLAEKSELIFPFGEWLINEACDAIEALKASNLDIRLAVNISGRQVSDLALLSQIKNALEDHQLSGSNLSIELTESVFGESLDTVSVLLNELRAMGITVSIDDFGTGFSSLVYLKKLPIDELKIDRSFVSELEKNTDDQAIVQAILGLASNLNIKIIAEGIETQQQQQFLQN</sequence>
<dbReference type="InterPro" id="IPR035965">
    <property type="entry name" value="PAS-like_dom_sf"/>
</dbReference>